<keyword evidence="3" id="KW-1185">Reference proteome</keyword>
<evidence type="ECO:0000313" key="3">
    <source>
        <dbReference type="Proteomes" id="UP000233524"/>
    </source>
</evidence>
<dbReference type="PANTHER" id="PTHR24148">
    <property type="entry name" value="ANKYRIN REPEAT DOMAIN-CONTAINING PROTEIN 39 HOMOLOG-RELATED"/>
    <property type="match status" value="1"/>
</dbReference>
<dbReference type="Proteomes" id="UP000233524">
    <property type="component" value="Unassembled WGS sequence"/>
</dbReference>
<protein>
    <recommendedName>
        <fullName evidence="1">Heterokaryon incompatibility domain-containing protein</fullName>
    </recommendedName>
</protein>
<dbReference type="STRING" id="41688.A0A2N3NGX1"/>
<dbReference type="VEuPathDB" id="FungiDB:jhhlp_001704"/>
<gene>
    <name evidence="2" type="ORF">jhhlp_001704</name>
</gene>
<dbReference type="PANTHER" id="PTHR24148:SF64">
    <property type="entry name" value="HETEROKARYON INCOMPATIBILITY DOMAIN-CONTAINING PROTEIN"/>
    <property type="match status" value="1"/>
</dbReference>
<proteinExistence type="predicted"/>
<evidence type="ECO:0000313" key="2">
    <source>
        <dbReference type="EMBL" id="PKS11716.1"/>
    </source>
</evidence>
<dbReference type="AlphaFoldDB" id="A0A2N3NGX1"/>
<dbReference type="OrthoDB" id="5571888at2759"/>
<name>A0A2N3NGX1_9PEZI</name>
<accession>A0A2N3NGX1</accession>
<feature type="domain" description="Heterokaryon incompatibility" evidence="1">
    <location>
        <begin position="19"/>
        <end position="115"/>
    </location>
</feature>
<dbReference type="InterPro" id="IPR052895">
    <property type="entry name" value="HetReg/Transcr_Mod"/>
</dbReference>
<comment type="caution">
    <text evidence="2">The sequence shown here is derived from an EMBL/GenBank/DDBJ whole genome shotgun (WGS) entry which is preliminary data.</text>
</comment>
<dbReference type="InParanoid" id="A0A2N3NGX1"/>
<sequence length="173" mass="19608">MYKVLDTFSRQIRLPTPTYRALSYIWGDANDVEAISTDGTAFQATVVSARLCVISARKPNRITVWVYAVCINQNDNAEKSTQVPLIRAVYAGAEKVLVWLGGEGDDSHVALRLIWLTKILLPQLIQQGIPQEQVFHDLMRDLMQLQPLCYTHKSTENRPFGLLDLSKMGHFFD</sequence>
<dbReference type="Pfam" id="PF06985">
    <property type="entry name" value="HET"/>
    <property type="match status" value="1"/>
</dbReference>
<dbReference type="InterPro" id="IPR010730">
    <property type="entry name" value="HET"/>
</dbReference>
<evidence type="ECO:0000259" key="1">
    <source>
        <dbReference type="Pfam" id="PF06985"/>
    </source>
</evidence>
<dbReference type="EMBL" id="NLAX01000005">
    <property type="protein sequence ID" value="PKS11716.1"/>
    <property type="molecule type" value="Genomic_DNA"/>
</dbReference>
<organism evidence="2 3">
    <name type="scientific">Lomentospora prolificans</name>
    <dbReference type="NCBI Taxonomy" id="41688"/>
    <lineage>
        <taxon>Eukaryota</taxon>
        <taxon>Fungi</taxon>
        <taxon>Dikarya</taxon>
        <taxon>Ascomycota</taxon>
        <taxon>Pezizomycotina</taxon>
        <taxon>Sordariomycetes</taxon>
        <taxon>Hypocreomycetidae</taxon>
        <taxon>Microascales</taxon>
        <taxon>Microascaceae</taxon>
        <taxon>Lomentospora</taxon>
    </lineage>
</organism>
<reference evidence="2 3" key="1">
    <citation type="journal article" date="2017" name="G3 (Bethesda)">
        <title>First Draft Genome Sequence of the Pathogenic Fungus Lomentospora prolificans (Formerly Scedosporium prolificans).</title>
        <authorList>
            <person name="Luo R."/>
            <person name="Zimin A."/>
            <person name="Workman R."/>
            <person name="Fan Y."/>
            <person name="Pertea G."/>
            <person name="Grossman N."/>
            <person name="Wear M.P."/>
            <person name="Jia B."/>
            <person name="Miller H."/>
            <person name="Casadevall A."/>
            <person name="Timp W."/>
            <person name="Zhang S.X."/>
            <person name="Salzberg S.L."/>
        </authorList>
    </citation>
    <scope>NUCLEOTIDE SEQUENCE [LARGE SCALE GENOMIC DNA]</scope>
    <source>
        <strain evidence="2 3">JHH-5317</strain>
    </source>
</reference>